<dbReference type="InterPro" id="IPR007627">
    <property type="entry name" value="RNA_pol_sigma70_r2"/>
</dbReference>
<dbReference type="NCBIfam" id="TIGR02937">
    <property type="entry name" value="sigma70-ECF"/>
    <property type="match status" value="1"/>
</dbReference>
<sequence length="184" mass="21425">MDNALAEQQQKLMQAVANGDRRAFEQLYRLTSPHLFAVALRMLRDRAWAEEILHDCFLTVWSKAETYNAALSSPMTWLTHIVRNRCIDWLRSGQTRAAERETEYNEALLPGENDEQNSWHDDAQAERLRHCLEHLSSEQRQSITLAYYQGMSHSDIADWLQQPVGSVKSWIRRAMDHLRECVGL</sequence>
<keyword evidence="4" id="KW-0804">Transcription</keyword>
<dbReference type="InterPro" id="IPR013325">
    <property type="entry name" value="RNA_pol_sigma_r2"/>
</dbReference>
<name>A0A330G4W7_ENTCL</name>
<reference evidence="7 8" key="1">
    <citation type="submission" date="2018-06" db="EMBL/GenBank/DDBJ databases">
        <title>ACT-28, a chromosomally-encoded AmpC with carbapenemase activity from Enterobacter kobei.</title>
        <authorList>
            <person name="Jousset A.B."/>
            <person name="Oueslati S."/>
            <person name="Bernabeu S."/>
            <person name="Takissian J."/>
            <person name="Creton E."/>
            <person name="Vogel A."/>
            <person name="Cotellon G."/>
            <person name="Bonnin R.A."/>
            <person name="Dortet L."/>
            <person name="Naas T."/>
        </authorList>
    </citation>
    <scope>NUCLEOTIDE SEQUENCE [LARGE SCALE GENOMIC DNA]</scope>
    <source>
        <strain evidence="7 8">99B3</strain>
    </source>
</reference>
<evidence type="ECO:0000256" key="2">
    <source>
        <dbReference type="ARBA" id="ARBA00023015"/>
    </source>
</evidence>
<dbReference type="Gene3D" id="1.10.10.10">
    <property type="entry name" value="Winged helix-like DNA-binding domain superfamily/Winged helix DNA-binding domain"/>
    <property type="match status" value="1"/>
</dbReference>
<dbReference type="InterPro" id="IPR014284">
    <property type="entry name" value="RNA_pol_sigma-70_dom"/>
</dbReference>
<dbReference type="InterPro" id="IPR039425">
    <property type="entry name" value="RNA_pol_sigma-70-like"/>
</dbReference>
<dbReference type="InterPro" id="IPR036388">
    <property type="entry name" value="WH-like_DNA-bd_sf"/>
</dbReference>
<evidence type="ECO:0000313" key="8">
    <source>
        <dbReference type="Proteomes" id="UP000251576"/>
    </source>
</evidence>
<dbReference type="SUPFAM" id="SSF88659">
    <property type="entry name" value="Sigma3 and sigma4 domains of RNA polymerase sigma factors"/>
    <property type="match status" value="1"/>
</dbReference>
<keyword evidence="2" id="KW-0805">Transcription regulation</keyword>
<evidence type="ECO:0000259" key="6">
    <source>
        <dbReference type="Pfam" id="PF08281"/>
    </source>
</evidence>
<dbReference type="Pfam" id="PF08281">
    <property type="entry name" value="Sigma70_r4_2"/>
    <property type="match status" value="1"/>
</dbReference>
<evidence type="ECO:0000259" key="5">
    <source>
        <dbReference type="Pfam" id="PF04542"/>
    </source>
</evidence>
<accession>A0A330G4W7</accession>
<dbReference type="Pfam" id="PF04542">
    <property type="entry name" value="Sigma70_r2"/>
    <property type="match status" value="1"/>
</dbReference>
<organism evidence="7 8">
    <name type="scientific">Enterobacter cloacae</name>
    <dbReference type="NCBI Taxonomy" id="550"/>
    <lineage>
        <taxon>Bacteria</taxon>
        <taxon>Pseudomonadati</taxon>
        <taxon>Pseudomonadota</taxon>
        <taxon>Gammaproteobacteria</taxon>
        <taxon>Enterobacterales</taxon>
        <taxon>Enterobacteriaceae</taxon>
        <taxon>Enterobacter</taxon>
        <taxon>Enterobacter cloacae complex</taxon>
    </lineage>
</organism>
<dbReference type="GO" id="GO:0016987">
    <property type="term" value="F:sigma factor activity"/>
    <property type="evidence" value="ECO:0007669"/>
    <property type="project" value="UniProtKB-KW"/>
</dbReference>
<dbReference type="EMBL" id="QMDH01000052">
    <property type="protein sequence ID" value="RAZ63242.1"/>
    <property type="molecule type" value="Genomic_DNA"/>
</dbReference>
<protein>
    <submittedName>
        <fullName evidence="7">RNA polymerase subunit sigma</fullName>
    </submittedName>
</protein>
<comment type="similarity">
    <text evidence="1">Belongs to the sigma-70 factor family. ECF subfamily.</text>
</comment>
<keyword evidence="3" id="KW-0731">Sigma factor</keyword>
<dbReference type="Proteomes" id="UP000251576">
    <property type="component" value="Unassembled WGS sequence"/>
</dbReference>
<feature type="domain" description="RNA polymerase sigma-70 region 2" evidence="5">
    <location>
        <begin position="27"/>
        <end position="94"/>
    </location>
</feature>
<evidence type="ECO:0000256" key="3">
    <source>
        <dbReference type="ARBA" id="ARBA00023082"/>
    </source>
</evidence>
<feature type="domain" description="RNA polymerase sigma factor 70 region 4 type 2" evidence="6">
    <location>
        <begin position="126"/>
        <end position="178"/>
    </location>
</feature>
<dbReference type="InterPro" id="IPR013324">
    <property type="entry name" value="RNA_pol_sigma_r3/r4-like"/>
</dbReference>
<dbReference type="GO" id="GO:0006352">
    <property type="term" value="P:DNA-templated transcription initiation"/>
    <property type="evidence" value="ECO:0007669"/>
    <property type="project" value="InterPro"/>
</dbReference>
<dbReference type="CDD" id="cd06171">
    <property type="entry name" value="Sigma70_r4"/>
    <property type="match status" value="1"/>
</dbReference>
<dbReference type="AlphaFoldDB" id="A0A330G4W7"/>
<dbReference type="PANTHER" id="PTHR43133">
    <property type="entry name" value="RNA POLYMERASE ECF-TYPE SIGMA FACTO"/>
    <property type="match status" value="1"/>
</dbReference>
<dbReference type="GO" id="GO:0003677">
    <property type="term" value="F:DNA binding"/>
    <property type="evidence" value="ECO:0007669"/>
    <property type="project" value="InterPro"/>
</dbReference>
<dbReference type="RefSeq" id="WP_112781739.1">
    <property type="nucleotide sequence ID" value="NZ_CABMNQ010000052.1"/>
</dbReference>
<dbReference type="InterPro" id="IPR013249">
    <property type="entry name" value="RNA_pol_sigma70_r4_t2"/>
</dbReference>
<dbReference type="Gene3D" id="1.10.1740.10">
    <property type="match status" value="1"/>
</dbReference>
<evidence type="ECO:0000256" key="4">
    <source>
        <dbReference type="ARBA" id="ARBA00023163"/>
    </source>
</evidence>
<dbReference type="PANTHER" id="PTHR43133:SF62">
    <property type="entry name" value="RNA POLYMERASE SIGMA FACTOR SIGZ"/>
    <property type="match status" value="1"/>
</dbReference>
<proteinExistence type="inferred from homology"/>
<evidence type="ECO:0000256" key="1">
    <source>
        <dbReference type="ARBA" id="ARBA00010641"/>
    </source>
</evidence>
<gene>
    <name evidence="7" type="ORF">DP202_20985</name>
</gene>
<evidence type="ECO:0000313" key="7">
    <source>
        <dbReference type="EMBL" id="RAZ63242.1"/>
    </source>
</evidence>
<comment type="caution">
    <text evidence="7">The sequence shown here is derived from an EMBL/GenBank/DDBJ whole genome shotgun (WGS) entry which is preliminary data.</text>
</comment>
<dbReference type="SUPFAM" id="SSF88946">
    <property type="entry name" value="Sigma2 domain of RNA polymerase sigma factors"/>
    <property type="match status" value="1"/>
</dbReference>